<protein>
    <submittedName>
        <fullName evidence="5">Unannotated protein</fullName>
    </submittedName>
</protein>
<evidence type="ECO:0000256" key="2">
    <source>
        <dbReference type="ARBA" id="ARBA00022670"/>
    </source>
</evidence>
<evidence type="ECO:0000313" key="7">
    <source>
        <dbReference type="EMBL" id="CAB4851124.1"/>
    </source>
</evidence>
<dbReference type="SUPFAM" id="SSF53163">
    <property type="entry name" value="HybD-like"/>
    <property type="match status" value="1"/>
</dbReference>
<reference evidence="5" key="1">
    <citation type="submission" date="2020-05" db="EMBL/GenBank/DDBJ databases">
        <authorList>
            <person name="Chiriac C."/>
            <person name="Salcher M."/>
            <person name="Ghai R."/>
            <person name="Kavagutti S V."/>
        </authorList>
    </citation>
    <scope>NUCLEOTIDE SEQUENCE</scope>
</reference>
<keyword evidence="2" id="KW-0645">Protease</keyword>
<dbReference type="EMBL" id="CAFBIY010000071">
    <property type="protein sequence ID" value="CAB4851124.1"/>
    <property type="molecule type" value="Genomic_DNA"/>
</dbReference>
<evidence type="ECO:0000256" key="1">
    <source>
        <dbReference type="ARBA" id="ARBA00006814"/>
    </source>
</evidence>
<comment type="similarity">
    <text evidence="1">Belongs to the peptidase A31 family.</text>
</comment>
<dbReference type="InterPro" id="IPR000671">
    <property type="entry name" value="Peptidase_A31"/>
</dbReference>
<dbReference type="EMBL" id="CAFBMT010000023">
    <property type="protein sequence ID" value="CAB4951420.1"/>
    <property type="molecule type" value="Genomic_DNA"/>
</dbReference>
<dbReference type="Pfam" id="PF01750">
    <property type="entry name" value="HycI"/>
    <property type="match status" value="1"/>
</dbReference>
<keyword evidence="3" id="KW-0064">Aspartyl protease</keyword>
<dbReference type="InterPro" id="IPR023430">
    <property type="entry name" value="Pept_HybD-like_dom_sf"/>
</dbReference>
<dbReference type="AlphaFoldDB" id="A0A6J6AA10"/>
<dbReference type="Gene3D" id="3.40.50.1450">
    <property type="entry name" value="HybD-like"/>
    <property type="match status" value="1"/>
</dbReference>
<dbReference type="NCBIfam" id="TIGR00072">
    <property type="entry name" value="hydrog_prot"/>
    <property type="match status" value="1"/>
</dbReference>
<name>A0A6J6AA10_9ZZZZ</name>
<dbReference type="PANTHER" id="PTHR30302:SF1">
    <property type="entry name" value="HYDROGENASE 2 MATURATION PROTEASE"/>
    <property type="match status" value="1"/>
</dbReference>
<proteinExistence type="inferred from homology"/>
<accession>A0A6J6AA10</accession>
<sequence>MTAAPLVTVIGIGNPYRRDDGAAAAVLQRLATQWSADPRVRLVELDGESVRLVQAWEGSRHVWIVDAVRSGRPAGSIHEVDAAHLADIDDTGKRLGGGHLMGLSEAVDLAGALDLLPTDLRILGIEGVDFDNGVGLSADVDAGVDAAVAFLSLALRDTLA</sequence>
<evidence type="ECO:0000313" key="6">
    <source>
        <dbReference type="EMBL" id="CAB4744713.1"/>
    </source>
</evidence>
<dbReference type="GO" id="GO:0004190">
    <property type="term" value="F:aspartic-type endopeptidase activity"/>
    <property type="evidence" value="ECO:0007669"/>
    <property type="project" value="UniProtKB-KW"/>
</dbReference>
<dbReference type="GO" id="GO:0008047">
    <property type="term" value="F:enzyme activator activity"/>
    <property type="evidence" value="ECO:0007669"/>
    <property type="project" value="InterPro"/>
</dbReference>
<dbReference type="EMBL" id="CAESGF010000027">
    <property type="protein sequence ID" value="CAB4365279.1"/>
    <property type="molecule type" value="Genomic_DNA"/>
</dbReference>
<dbReference type="EMBL" id="CAEZYF010000031">
    <property type="protein sequence ID" value="CAB4744713.1"/>
    <property type="molecule type" value="Genomic_DNA"/>
</dbReference>
<dbReference type="EMBL" id="CAFBOL010000136">
    <property type="protein sequence ID" value="CAB5016446.1"/>
    <property type="molecule type" value="Genomic_DNA"/>
</dbReference>
<keyword evidence="4" id="KW-0378">Hydrolase</keyword>
<evidence type="ECO:0000313" key="5">
    <source>
        <dbReference type="EMBL" id="CAB4365279.1"/>
    </source>
</evidence>
<dbReference type="PANTHER" id="PTHR30302">
    <property type="entry name" value="HYDROGENASE 1 MATURATION PROTEASE"/>
    <property type="match status" value="1"/>
</dbReference>
<dbReference type="CDD" id="cd00518">
    <property type="entry name" value="H2MP"/>
    <property type="match status" value="1"/>
</dbReference>
<evidence type="ECO:0000256" key="3">
    <source>
        <dbReference type="ARBA" id="ARBA00022750"/>
    </source>
</evidence>
<organism evidence="5">
    <name type="scientific">freshwater metagenome</name>
    <dbReference type="NCBI Taxonomy" id="449393"/>
    <lineage>
        <taxon>unclassified sequences</taxon>
        <taxon>metagenomes</taxon>
        <taxon>ecological metagenomes</taxon>
    </lineage>
</organism>
<evidence type="ECO:0000313" key="9">
    <source>
        <dbReference type="EMBL" id="CAB5016446.1"/>
    </source>
</evidence>
<evidence type="ECO:0000313" key="8">
    <source>
        <dbReference type="EMBL" id="CAB4951420.1"/>
    </source>
</evidence>
<evidence type="ECO:0000256" key="4">
    <source>
        <dbReference type="ARBA" id="ARBA00022801"/>
    </source>
</evidence>
<dbReference type="GO" id="GO:0016485">
    <property type="term" value="P:protein processing"/>
    <property type="evidence" value="ECO:0007669"/>
    <property type="project" value="TreeGrafter"/>
</dbReference>
<gene>
    <name evidence="6" type="ORF">UFOPK2656_03156</name>
    <name evidence="7" type="ORF">UFOPK3267_01406</name>
    <name evidence="8" type="ORF">UFOPK3651_02877</name>
    <name evidence="9" type="ORF">UFOPK3931_03108</name>
    <name evidence="5" type="ORF">UFOPK4189_03024</name>
</gene>